<reference evidence="2 3" key="1">
    <citation type="submission" date="2016-10" db="EMBL/GenBank/DDBJ databases">
        <authorList>
            <person name="de Groot N.N."/>
        </authorList>
    </citation>
    <scope>NUCLEOTIDE SEQUENCE [LARGE SCALE GENOMIC DNA]</scope>
    <source>
        <strain evidence="2 3">DSM 1801</strain>
    </source>
</reference>
<keyword evidence="1" id="KW-0812">Transmembrane</keyword>
<keyword evidence="3" id="KW-1185">Reference proteome</keyword>
<keyword evidence="1" id="KW-1133">Transmembrane helix</keyword>
<evidence type="ECO:0000256" key="1">
    <source>
        <dbReference type="SAM" id="Phobius"/>
    </source>
</evidence>
<accession>A0A1I0DF08</accession>
<sequence>MFKIIKNRRFWIYTSFLYFIALFLLVIVKIYSPTGSLHFTRELILENRAKGY</sequence>
<dbReference type="AlphaFoldDB" id="A0A1I0DF08"/>
<proteinExistence type="predicted"/>
<evidence type="ECO:0000313" key="2">
    <source>
        <dbReference type="EMBL" id="SET30958.1"/>
    </source>
</evidence>
<evidence type="ECO:0000313" key="3">
    <source>
        <dbReference type="Proteomes" id="UP000199800"/>
    </source>
</evidence>
<keyword evidence="1" id="KW-0472">Membrane</keyword>
<dbReference type="Proteomes" id="UP000199800">
    <property type="component" value="Unassembled WGS sequence"/>
</dbReference>
<name>A0A1I0DF08_9FIRM</name>
<feature type="transmembrane region" description="Helical" evidence="1">
    <location>
        <begin position="12"/>
        <end position="31"/>
    </location>
</feature>
<organism evidence="2 3">
    <name type="scientific">[Clostridium] polysaccharolyticum</name>
    <dbReference type="NCBI Taxonomy" id="29364"/>
    <lineage>
        <taxon>Bacteria</taxon>
        <taxon>Bacillati</taxon>
        <taxon>Bacillota</taxon>
        <taxon>Clostridia</taxon>
        <taxon>Lachnospirales</taxon>
        <taxon>Lachnospiraceae</taxon>
    </lineage>
</organism>
<dbReference type="EMBL" id="FOHN01000014">
    <property type="protein sequence ID" value="SET30958.1"/>
    <property type="molecule type" value="Genomic_DNA"/>
</dbReference>
<protein>
    <submittedName>
        <fullName evidence="2">Uncharacterized protein</fullName>
    </submittedName>
</protein>
<gene>
    <name evidence="2" type="ORF">SAMN04487772_11444</name>
</gene>